<dbReference type="RefSeq" id="XP_055865848.1">
    <property type="nucleotide sequence ID" value="XM_056009873.1"/>
</dbReference>
<dbReference type="OrthoDB" id="10461769at2759"/>
<protein>
    <submittedName>
        <fullName evidence="4 5">Uncharacterized protein LOC106073220 isoform X1</fullName>
    </submittedName>
</protein>
<dbReference type="RefSeq" id="XP_055865847.1">
    <property type="nucleotide sequence ID" value="XM_056009872.1"/>
</dbReference>
<organism evidence="3 6">
    <name type="scientific">Biomphalaria glabrata</name>
    <name type="common">Bloodfluke planorb</name>
    <name type="synonym">Freshwater snail</name>
    <dbReference type="NCBI Taxonomy" id="6526"/>
    <lineage>
        <taxon>Eukaryota</taxon>
        <taxon>Metazoa</taxon>
        <taxon>Spiralia</taxon>
        <taxon>Lophotrochozoa</taxon>
        <taxon>Mollusca</taxon>
        <taxon>Gastropoda</taxon>
        <taxon>Heterobranchia</taxon>
        <taxon>Euthyneura</taxon>
        <taxon>Panpulmonata</taxon>
        <taxon>Hygrophila</taxon>
        <taxon>Lymnaeoidea</taxon>
        <taxon>Planorbidae</taxon>
        <taxon>Biomphalaria</taxon>
    </lineage>
</organism>
<dbReference type="GeneID" id="106073220"/>
<name>A0A9W2YT82_BIOGL</name>
<evidence type="ECO:0000313" key="3">
    <source>
        <dbReference type="Proteomes" id="UP001165740"/>
    </source>
</evidence>
<evidence type="ECO:0000313" key="6">
    <source>
        <dbReference type="RefSeq" id="XP_055865849.1"/>
    </source>
</evidence>
<gene>
    <name evidence="4 5 6" type="primary">LOC106073220</name>
</gene>
<keyword evidence="2" id="KW-0812">Transmembrane</keyword>
<keyword evidence="2" id="KW-1133">Transmembrane helix</keyword>
<dbReference type="AlphaFoldDB" id="A0A9W2YT82"/>
<accession>A0A9W2YT82</accession>
<evidence type="ECO:0000256" key="1">
    <source>
        <dbReference type="SAM" id="MobiDB-lite"/>
    </source>
</evidence>
<feature type="region of interest" description="Disordered" evidence="1">
    <location>
        <begin position="423"/>
        <end position="481"/>
    </location>
</feature>
<keyword evidence="2" id="KW-0472">Membrane</keyword>
<dbReference type="RefSeq" id="XP_055865849.1">
    <property type="nucleotide sequence ID" value="XM_056009874.1"/>
</dbReference>
<dbReference type="Proteomes" id="UP001165740">
    <property type="component" value="Chromosome 14"/>
</dbReference>
<keyword evidence="3" id="KW-1185">Reference proteome</keyword>
<proteinExistence type="predicted"/>
<evidence type="ECO:0000313" key="5">
    <source>
        <dbReference type="RefSeq" id="XP_055865848.1"/>
    </source>
</evidence>
<feature type="transmembrane region" description="Helical" evidence="2">
    <location>
        <begin position="221"/>
        <end position="242"/>
    </location>
</feature>
<evidence type="ECO:0000256" key="2">
    <source>
        <dbReference type="SAM" id="Phobius"/>
    </source>
</evidence>
<evidence type="ECO:0000313" key="4">
    <source>
        <dbReference type="RefSeq" id="XP_055865847.1"/>
    </source>
</evidence>
<feature type="compositionally biased region" description="Basic and acidic residues" evidence="1">
    <location>
        <begin position="423"/>
        <end position="432"/>
    </location>
</feature>
<reference evidence="4 5" key="1">
    <citation type="submission" date="2025-04" db="UniProtKB">
        <authorList>
            <consortium name="RefSeq"/>
        </authorList>
    </citation>
    <scope>IDENTIFICATION</scope>
</reference>
<sequence>MRTMSIKCVFFKFYASYVWIILCLKVYCKQSTDINLRYFEGETFNITCDIRNFTKLPESDNLTSLVFHAQNVPQGNFLFASYWPFGSSKNGTDKPKQWIVYYSGGNSPTNRETIQITVTVVSFQSYNAGSYGCIAEVPGYSTVFESVPVNITIKENIKEFFNEPIEDIVNSTDGTMNLPSNDSHIEFFNESMDDILGSTDVTMNLPSNDSHIVAGISHTNMTILVSVMAIFFVIIIIFITWFKRKHIAQLLKLQINQEALELVGTVDNCETADNYANTTVKTIAETSSGGQDVVQMTDKPIEVESHTPENSNQSMKRKRLNYIDVQINQETKLPELVKEVRLKGKSHTVRYTIIDPEATLRMAVEARLQSSQTDEDDHESQLYCNFSSLCATSGGSRASVSAEDQVNVYYNCQMIVAESRETTMKKEQDRSSAETLQECWDSNTSGVETASEWNGSETENNENIDNNPQSNTDGLYANNGDTQKMSAITDMLFTNL</sequence>
<feature type="compositionally biased region" description="Polar residues" evidence="1">
    <location>
        <begin position="440"/>
        <end position="481"/>
    </location>
</feature>